<dbReference type="SUPFAM" id="SSF47598">
    <property type="entry name" value="Ribbon-helix-helix"/>
    <property type="match status" value="1"/>
</dbReference>
<dbReference type="InterPro" id="IPR002145">
    <property type="entry name" value="CopG"/>
</dbReference>
<name>A0A6N8EHG2_9GAMM</name>
<dbReference type="CDD" id="cd21631">
    <property type="entry name" value="RHH_CopG_NikR-like"/>
    <property type="match status" value="1"/>
</dbReference>
<dbReference type="Proteomes" id="UP000434044">
    <property type="component" value="Unassembled WGS sequence"/>
</dbReference>
<reference evidence="2 3" key="1">
    <citation type="submission" date="2019-11" db="EMBL/GenBank/DDBJ databases">
        <title>Whole-genome sequence of the anaerobic purple sulfur bacterium Allochromatium palmeri DSM 15591.</title>
        <authorList>
            <person name="Kyndt J.A."/>
            <person name="Meyer T.E."/>
        </authorList>
    </citation>
    <scope>NUCLEOTIDE SEQUENCE [LARGE SCALE GENOMIC DNA]</scope>
    <source>
        <strain evidence="2 3">DSM 15591</strain>
    </source>
</reference>
<dbReference type="Pfam" id="PF01402">
    <property type="entry name" value="RHH_1"/>
    <property type="match status" value="1"/>
</dbReference>
<dbReference type="RefSeq" id="WP_155451597.1">
    <property type="nucleotide sequence ID" value="NZ_WNKT01000068.1"/>
</dbReference>
<dbReference type="EMBL" id="WNKT01000068">
    <property type="protein sequence ID" value="MTW23050.1"/>
    <property type="molecule type" value="Genomic_DNA"/>
</dbReference>
<accession>A0A6N8EHG2</accession>
<organism evidence="2 3">
    <name type="scientific">Allochromatium palmeri</name>
    <dbReference type="NCBI Taxonomy" id="231048"/>
    <lineage>
        <taxon>Bacteria</taxon>
        <taxon>Pseudomonadati</taxon>
        <taxon>Pseudomonadota</taxon>
        <taxon>Gammaproteobacteria</taxon>
        <taxon>Chromatiales</taxon>
        <taxon>Chromatiaceae</taxon>
        <taxon>Allochromatium</taxon>
    </lineage>
</organism>
<evidence type="ECO:0000313" key="3">
    <source>
        <dbReference type="Proteomes" id="UP000434044"/>
    </source>
</evidence>
<protein>
    <submittedName>
        <fullName evidence="2">Ribbon-helix-helix protein, CopG family</fullName>
    </submittedName>
</protein>
<dbReference type="AlphaFoldDB" id="A0A6N8EHG2"/>
<evidence type="ECO:0000259" key="1">
    <source>
        <dbReference type="Pfam" id="PF01402"/>
    </source>
</evidence>
<feature type="domain" description="Ribbon-helix-helix protein CopG" evidence="1">
    <location>
        <begin position="4"/>
        <end position="34"/>
    </location>
</feature>
<evidence type="ECO:0000313" key="2">
    <source>
        <dbReference type="EMBL" id="MTW23050.1"/>
    </source>
</evidence>
<proteinExistence type="predicted"/>
<comment type="caution">
    <text evidence="2">The sequence shown here is derived from an EMBL/GenBank/DDBJ whole genome shotgun (WGS) entry which is preliminary data.</text>
</comment>
<dbReference type="InterPro" id="IPR010985">
    <property type="entry name" value="Ribbon_hlx_hlx"/>
</dbReference>
<dbReference type="GO" id="GO:0006355">
    <property type="term" value="P:regulation of DNA-templated transcription"/>
    <property type="evidence" value="ECO:0007669"/>
    <property type="project" value="InterPro"/>
</dbReference>
<keyword evidence="3" id="KW-1185">Reference proteome</keyword>
<gene>
    <name evidence="2" type="ORF">GJ668_18555</name>
</gene>
<dbReference type="OrthoDB" id="598413at2"/>
<sequence>MTTLTIRLPDDTAERLKSLARSRGLSTNKLVEELSARALAAWDTENHFRAMAATGDIKQALAILDRLDAGQLPRPEGRSLKELG</sequence>